<feature type="transmembrane region" description="Helical" evidence="1">
    <location>
        <begin position="131"/>
        <end position="154"/>
    </location>
</feature>
<keyword evidence="3" id="KW-1185">Reference proteome</keyword>
<name>A0A9P6GKU4_9PLEO</name>
<evidence type="ECO:0000313" key="3">
    <source>
        <dbReference type="Proteomes" id="UP000756921"/>
    </source>
</evidence>
<dbReference type="EMBL" id="WJXW01000004">
    <property type="protein sequence ID" value="KAF9737264.1"/>
    <property type="molecule type" value="Genomic_DNA"/>
</dbReference>
<evidence type="ECO:0000313" key="2">
    <source>
        <dbReference type="EMBL" id="KAF9737264.1"/>
    </source>
</evidence>
<dbReference type="Proteomes" id="UP000756921">
    <property type="component" value="Unassembled WGS sequence"/>
</dbReference>
<dbReference type="OrthoDB" id="5427091at2759"/>
<keyword evidence="1" id="KW-1133">Transmembrane helix</keyword>
<dbReference type="AlphaFoldDB" id="A0A9P6GKU4"/>
<evidence type="ECO:0000256" key="1">
    <source>
        <dbReference type="SAM" id="Phobius"/>
    </source>
</evidence>
<reference evidence="2" key="1">
    <citation type="journal article" date="2020" name="Mol. Plant Microbe Interact.">
        <title>Genome Sequence of the Biocontrol Agent Coniothyrium minitans strain Conio (IMI 134523).</title>
        <authorList>
            <person name="Patel D."/>
            <person name="Shittu T.A."/>
            <person name="Baroncelli R."/>
            <person name="Muthumeenakshi S."/>
            <person name="Osborne T.H."/>
            <person name="Janganan T.K."/>
            <person name="Sreenivasaprasad S."/>
        </authorList>
    </citation>
    <scope>NUCLEOTIDE SEQUENCE</scope>
    <source>
        <strain evidence="2">Conio</strain>
    </source>
</reference>
<keyword evidence="1" id="KW-0472">Membrane</keyword>
<protein>
    <submittedName>
        <fullName evidence="2">Uncharacterized protein</fullName>
    </submittedName>
</protein>
<proteinExistence type="predicted"/>
<organism evidence="2 3">
    <name type="scientific">Paraphaeosphaeria minitans</name>
    <dbReference type="NCBI Taxonomy" id="565426"/>
    <lineage>
        <taxon>Eukaryota</taxon>
        <taxon>Fungi</taxon>
        <taxon>Dikarya</taxon>
        <taxon>Ascomycota</taxon>
        <taxon>Pezizomycotina</taxon>
        <taxon>Dothideomycetes</taxon>
        <taxon>Pleosporomycetidae</taxon>
        <taxon>Pleosporales</taxon>
        <taxon>Massarineae</taxon>
        <taxon>Didymosphaeriaceae</taxon>
        <taxon>Paraphaeosphaeria</taxon>
    </lineage>
</organism>
<comment type="caution">
    <text evidence="2">The sequence shown here is derived from an EMBL/GenBank/DDBJ whole genome shotgun (WGS) entry which is preliminary data.</text>
</comment>
<sequence>MTSNCPAISPLSSETLYNVTEILQRRWEDSPEDNRKRLELCWGYNDCGDCHRSKGHCGWCAIVSLTSLVPPFRLCLLSTDTISSTCLPLPMDPLSRAFPLLAPIRYKLICATGPERFEIRTSGLGCQVSTITFLACIITIFCTMFGVLVLYLLFHAAEKIGFTSKARKGGWVIYGDGREGIWVRKNENWSRWWRRVIGLPKEHEVLEVDGGTQEGSWWAGMGGSRHREGRIAISESRPLLT</sequence>
<gene>
    <name evidence="2" type="ORF">PMIN01_05043</name>
</gene>
<accession>A0A9P6GKU4</accession>
<keyword evidence="1" id="KW-0812">Transmembrane</keyword>